<protein>
    <submittedName>
        <fullName evidence="1">Uncharacterized protein</fullName>
    </submittedName>
</protein>
<organism evidence="1 2">
    <name type="scientific">Stephania yunnanensis</name>
    <dbReference type="NCBI Taxonomy" id="152371"/>
    <lineage>
        <taxon>Eukaryota</taxon>
        <taxon>Viridiplantae</taxon>
        <taxon>Streptophyta</taxon>
        <taxon>Embryophyta</taxon>
        <taxon>Tracheophyta</taxon>
        <taxon>Spermatophyta</taxon>
        <taxon>Magnoliopsida</taxon>
        <taxon>Ranunculales</taxon>
        <taxon>Menispermaceae</taxon>
        <taxon>Menispermoideae</taxon>
        <taxon>Cissampelideae</taxon>
        <taxon>Stephania</taxon>
    </lineage>
</organism>
<sequence>MLKYSHNFIELLIRDHHRKFAWRVLGEYINPISSIKEISWNYLREGSKTSLIP</sequence>
<dbReference type="Proteomes" id="UP001420932">
    <property type="component" value="Unassembled WGS sequence"/>
</dbReference>
<gene>
    <name evidence="1" type="ORF">Syun_025209</name>
</gene>
<evidence type="ECO:0000313" key="1">
    <source>
        <dbReference type="EMBL" id="KAK9098164.1"/>
    </source>
</evidence>
<reference evidence="1 2" key="1">
    <citation type="submission" date="2024-01" db="EMBL/GenBank/DDBJ databases">
        <title>Genome assemblies of Stephania.</title>
        <authorList>
            <person name="Yang L."/>
        </authorList>
    </citation>
    <scope>NUCLEOTIDE SEQUENCE [LARGE SCALE GENOMIC DNA]</scope>
    <source>
        <strain evidence="1">YNDBR</strain>
        <tissue evidence="1">Leaf</tissue>
    </source>
</reference>
<name>A0AAP0ERQ5_9MAGN</name>
<evidence type="ECO:0000313" key="2">
    <source>
        <dbReference type="Proteomes" id="UP001420932"/>
    </source>
</evidence>
<dbReference type="AlphaFoldDB" id="A0AAP0ERQ5"/>
<comment type="caution">
    <text evidence="1">The sequence shown here is derived from an EMBL/GenBank/DDBJ whole genome shotgun (WGS) entry which is preliminary data.</text>
</comment>
<dbReference type="EMBL" id="JBBNAF010000011">
    <property type="protein sequence ID" value="KAK9098164.1"/>
    <property type="molecule type" value="Genomic_DNA"/>
</dbReference>
<accession>A0AAP0ERQ5</accession>
<keyword evidence="2" id="KW-1185">Reference proteome</keyword>
<proteinExistence type="predicted"/>